<gene>
    <name evidence="2" type="ORF">CMUST_03935</name>
</gene>
<dbReference type="InterPro" id="IPR002575">
    <property type="entry name" value="Aminoglycoside_PTrfase"/>
</dbReference>
<protein>
    <submittedName>
        <fullName evidence="2">Putative aminoglycoside phosphotransferase</fullName>
    </submittedName>
</protein>
<dbReference type="OrthoDB" id="3806873at2"/>
<dbReference type="PATRIC" id="fig|571915.4.peg.839"/>
<name>A0A0G3GVF8_9CORY</name>
<dbReference type="RefSeq" id="WP_047261407.1">
    <property type="nucleotide sequence ID" value="NZ_CP011542.1"/>
</dbReference>
<dbReference type="AlphaFoldDB" id="A0A0G3GVF8"/>
<dbReference type="Gene3D" id="3.90.1200.10">
    <property type="match status" value="1"/>
</dbReference>
<reference evidence="3" key="2">
    <citation type="submission" date="2015-05" db="EMBL/GenBank/DDBJ databases">
        <title>Complete genome sequence of Corynebacterium mustelae DSM 45274, isolated from various tissues of a male ferret with lethal sepsis.</title>
        <authorList>
            <person name="Ruckert C."/>
            <person name="Albersmeier A."/>
            <person name="Winkler A."/>
            <person name="Tauch A."/>
        </authorList>
    </citation>
    <scope>NUCLEOTIDE SEQUENCE [LARGE SCALE GENOMIC DNA]</scope>
    <source>
        <strain evidence="3">DSM 45274</strain>
    </source>
</reference>
<keyword evidence="3" id="KW-1185">Reference proteome</keyword>
<dbReference type="EMBL" id="CP011542">
    <property type="protein sequence ID" value="AKK05131.1"/>
    <property type="molecule type" value="Genomic_DNA"/>
</dbReference>
<dbReference type="SUPFAM" id="SSF56112">
    <property type="entry name" value="Protein kinase-like (PK-like)"/>
    <property type="match status" value="1"/>
</dbReference>
<dbReference type="KEGG" id="cmv:CMUST_03935"/>
<proteinExistence type="predicted"/>
<dbReference type="GO" id="GO:0016740">
    <property type="term" value="F:transferase activity"/>
    <property type="evidence" value="ECO:0007669"/>
    <property type="project" value="UniProtKB-KW"/>
</dbReference>
<evidence type="ECO:0000259" key="1">
    <source>
        <dbReference type="Pfam" id="PF01636"/>
    </source>
</evidence>
<dbReference type="STRING" id="571915.CMUST_03935"/>
<reference evidence="2 3" key="1">
    <citation type="journal article" date="2015" name="Genome Announc.">
        <title>Complete Genome Sequence of the Type Strain Corynebacterium mustelae DSM 45274, Isolated from Various Tissues of a Male Ferret with Lethal Sepsis.</title>
        <authorList>
            <person name="Ruckert C."/>
            <person name="Eimer J."/>
            <person name="Winkler A."/>
            <person name="Tauch A."/>
        </authorList>
    </citation>
    <scope>NUCLEOTIDE SEQUENCE [LARGE SCALE GENOMIC DNA]</scope>
    <source>
        <strain evidence="2 3">DSM 45274</strain>
    </source>
</reference>
<keyword evidence="2" id="KW-0808">Transferase</keyword>
<organism evidence="2 3">
    <name type="scientific">Corynebacterium mustelae</name>
    <dbReference type="NCBI Taxonomy" id="571915"/>
    <lineage>
        <taxon>Bacteria</taxon>
        <taxon>Bacillati</taxon>
        <taxon>Actinomycetota</taxon>
        <taxon>Actinomycetes</taxon>
        <taxon>Mycobacteriales</taxon>
        <taxon>Corynebacteriaceae</taxon>
        <taxon>Corynebacterium</taxon>
    </lineage>
</organism>
<accession>A0A0G3GVF8</accession>
<evidence type="ECO:0000313" key="2">
    <source>
        <dbReference type="EMBL" id="AKK05131.1"/>
    </source>
</evidence>
<sequence length="303" mass="33368">MIEDSEATAALHLWRLTEKPLREHSGLNKDTWKVGAVHWLAAENPSVGDLWRAVDELLRQPELAGFKLPRAVPAASGDLLPRFRGRLWRLTTSVEGKVPVASNANDLDVVAAGLARLHAAMAPLPQKFGAFGVSPHIVVERARDLVSNGLLPFTKEETMVILAGIRLFHEADIIDDQHQLIHGDPSYPNLRIGRSGELTGVIDWEGVRWDSPLRDLAVLGQTVLYRSGWVDLRGGLERLLEKYSWAGGREFSVHQLLVSILSIKFGSIAHHGQKLLDGGGDRDLVRSQAEKIAIVCQLLGNEP</sequence>
<dbReference type="Proteomes" id="UP000035199">
    <property type="component" value="Chromosome"/>
</dbReference>
<evidence type="ECO:0000313" key="3">
    <source>
        <dbReference type="Proteomes" id="UP000035199"/>
    </source>
</evidence>
<feature type="domain" description="Aminoglycoside phosphotransferase" evidence="1">
    <location>
        <begin position="65"/>
        <end position="250"/>
    </location>
</feature>
<dbReference type="InterPro" id="IPR011009">
    <property type="entry name" value="Kinase-like_dom_sf"/>
</dbReference>
<dbReference type="Pfam" id="PF01636">
    <property type="entry name" value="APH"/>
    <property type="match status" value="1"/>
</dbReference>